<evidence type="ECO:0000313" key="2">
    <source>
        <dbReference type="EMBL" id="QLI80885.1"/>
    </source>
</evidence>
<dbReference type="SUPFAM" id="SSF51197">
    <property type="entry name" value="Clavaminate synthase-like"/>
    <property type="match status" value="1"/>
</dbReference>
<sequence>MSITSFADFSDLNAIATAFGRDGVVVLRGFAPAEQVAAIRAEAMRQLELRLPPLELEAELGYPGAPKSSDEQGGATIRRLRGMAARDAVFLNWAGQHNLLQLIARLISSADITLTQAHHNSLMTKQPSFSSDTLWHRDVRYWRFARPELVSSWLALGDESPANGGLGFIAGSHLASFPDTAFDEREFLLPEHPAAAPWVSQAEFPTLVAGDVVLFDARTFHAASRNSTANTKYSLVFSYHARDNLPQLGSRSASLSGISWSIER</sequence>
<keyword evidence="3" id="KW-1185">Reference proteome</keyword>
<evidence type="ECO:0000313" key="3">
    <source>
        <dbReference type="Proteomes" id="UP000510822"/>
    </source>
</evidence>
<dbReference type="EMBL" id="CP058952">
    <property type="protein sequence ID" value="QLI80885.1"/>
    <property type="molecule type" value="Genomic_DNA"/>
</dbReference>
<proteinExistence type="predicted"/>
<dbReference type="RefSeq" id="WP_180308019.1">
    <property type="nucleotide sequence ID" value="NZ_CP058952.1"/>
</dbReference>
<comment type="cofactor">
    <cofactor evidence="1">
        <name>Fe(2+)</name>
        <dbReference type="ChEBI" id="CHEBI:29033"/>
    </cofactor>
</comment>
<dbReference type="GO" id="GO:0016706">
    <property type="term" value="F:2-oxoglutarate-dependent dioxygenase activity"/>
    <property type="evidence" value="ECO:0007669"/>
    <property type="project" value="UniProtKB-ARBA"/>
</dbReference>
<name>A0A7D5Z9M8_9NEIS</name>
<dbReference type="Proteomes" id="UP000510822">
    <property type="component" value="Chromosome"/>
</dbReference>
<dbReference type="Gene3D" id="2.60.120.620">
    <property type="entry name" value="q2cbj1_9rhob like domain"/>
    <property type="match status" value="1"/>
</dbReference>
<dbReference type="PANTHER" id="PTHR20883">
    <property type="entry name" value="PHYTANOYL-COA DIOXYGENASE DOMAIN CONTAINING 1"/>
    <property type="match status" value="1"/>
</dbReference>
<protein>
    <submittedName>
        <fullName evidence="2">Phytanoyl-CoA dioxygenase family protein</fullName>
    </submittedName>
</protein>
<dbReference type="Pfam" id="PF05721">
    <property type="entry name" value="PhyH"/>
    <property type="match status" value="1"/>
</dbReference>
<dbReference type="AlphaFoldDB" id="A0A7D5Z9M8"/>
<evidence type="ECO:0000256" key="1">
    <source>
        <dbReference type="ARBA" id="ARBA00001954"/>
    </source>
</evidence>
<gene>
    <name evidence="2" type="ORF">HZU75_04705</name>
</gene>
<dbReference type="PANTHER" id="PTHR20883:SF48">
    <property type="entry name" value="ECTOINE DIOXYGENASE"/>
    <property type="match status" value="1"/>
</dbReference>
<reference evidence="2 3" key="1">
    <citation type="journal article" date="2016" name="Int. J. Syst. Evol. Microbiol.">
        <title>Chitinibacter fontanus sp. nov., isolated from a spring.</title>
        <authorList>
            <person name="Sheu S.Y."/>
            <person name="Li Y.S."/>
            <person name="Young C.C."/>
            <person name="Chen W.M."/>
        </authorList>
    </citation>
    <scope>NUCLEOTIDE SEQUENCE [LARGE SCALE GENOMIC DNA]</scope>
    <source>
        <strain evidence="2 3">STM-7</strain>
    </source>
</reference>
<dbReference type="GO" id="GO:0005506">
    <property type="term" value="F:iron ion binding"/>
    <property type="evidence" value="ECO:0007669"/>
    <property type="project" value="UniProtKB-ARBA"/>
</dbReference>
<keyword evidence="2" id="KW-0223">Dioxygenase</keyword>
<dbReference type="InterPro" id="IPR008775">
    <property type="entry name" value="Phytyl_CoA_dOase-like"/>
</dbReference>
<accession>A0A7D5Z9M8</accession>
<keyword evidence="2" id="KW-0560">Oxidoreductase</keyword>
<dbReference type="KEGG" id="cfon:HZU75_04705"/>
<organism evidence="2 3">
    <name type="scientific">Chitinibacter fontanus</name>
    <dbReference type="NCBI Taxonomy" id="1737446"/>
    <lineage>
        <taxon>Bacteria</taxon>
        <taxon>Pseudomonadati</taxon>
        <taxon>Pseudomonadota</taxon>
        <taxon>Betaproteobacteria</taxon>
        <taxon>Neisseriales</taxon>
        <taxon>Chitinibacteraceae</taxon>
        <taxon>Chitinibacter</taxon>
    </lineage>
</organism>